<feature type="domain" description="AbiEi antitoxin N-terminal" evidence="1">
    <location>
        <begin position="2"/>
        <end position="30"/>
    </location>
</feature>
<reference evidence="2" key="1">
    <citation type="submission" date="2020-05" db="EMBL/GenBank/DDBJ databases">
        <authorList>
            <person name="Chiriac C."/>
            <person name="Salcher M."/>
            <person name="Ghai R."/>
            <person name="Kavagutti S V."/>
        </authorList>
    </citation>
    <scope>NUCLEOTIDE SEQUENCE</scope>
</reference>
<accession>A0A6J6UL31</accession>
<name>A0A6J6UL31_9ZZZZ</name>
<sequence length="174" mass="19144">MAAGVSRTALSRLAARGDLMWVSRGVYQLPQRPQADPIAILCASHPSLVICLTSALAMHGLTTQSPRQVWIALGNKAAVPRLEYPPMHVVRMMAANLSEGVQETIVDGVSVRVTSPARTVADCFKFRRRVGLDVAIEGLRSAWDSRAVMMDELWQAAEQTRMTNVMRPYLESLV</sequence>
<dbReference type="Pfam" id="PF13338">
    <property type="entry name" value="AbiEi_4"/>
    <property type="match status" value="1"/>
</dbReference>
<dbReference type="EMBL" id="CAEZYW010000354">
    <property type="protein sequence ID" value="CAB4760472.1"/>
    <property type="molecule type" value="Genomic_DNA"/>
</dbReference>
<dbReference type="AlphaFoldDB" id="A0A6J6UL31"/>
<evidence type="ECO:0000313" key="2">
    <source>
        <dbReference type="EMBL" id="CAB4760472.1"/>
    </source>
</evidence>
<protein>
    <submittedName>
        <fullName evidence="2">Unannotated protein</fullName>
    </submittedName>
</protein>
<organism evidence="2">
    <name type="scientific">freshwater metagenome</name>
    <dbReference type="NCBI Taxonomy" id="449393"/>
    <lineage>
        <taxon>unclassified sequences</taxon>
        <taxon>metagenomes</taxon>
        <taxon>ecological metagenomes</taxon>
    </lineage>
</organism>
<proteinExistence type="predicted"/>
<gene>
    <name evidence="2" type="ORF">UFOPK2786_01812</name>
</gene>
<dbReference type="InterPro" id="IPR025159">
    <property type="entry name" value="AbiEi_N"/>
</dbReference>
<evidence type="ECO:0000259" key="1">
    <source>
        <dbReference type="Pfam" id="PF13338"/>
    </source>
</evidence>